<sequence length="128" mass="13937">MPPDRFFRRAAVATLAALTVCGPLEPFAPLFEAQAATAVVRTAPRTVVRRPPVRTVRRTVVVAPVRPVPAVRPWYWGSVVAGVTIGAIVTVAAVNAVPKAPSPELCWFWSDSSKTRGYWNYCVAPRQP</sequence>
<keyword evidence="3" id="KW-1185">Reference proteome</keyword>
<evidence type="ECO:0008006" key="4">
    <source>
        <dbReference type="Google" id="ProtNLM"/>
    </source>
</evidence>
<dbReference type="RefSeq" id="WP_066717295.1">
    <property type="nucleotide sequence ID" value="NZ_JBHSLU010000063.1"/>
</dbReference>
<dbReference type="EMBL" id="JBHSLU010000063">
    <property type="protein sequence ID" value="MFC5507366.1"/>
    <property type="molecule type" value="Genomic_DNA"/>
</dbReference>
<comment type="caution">
    <text evidence="2">The sequence shown here is derived from an EMBL/GenBank/DDBJ whole genome shotgun (WGS) entry which is preliminary data.</text>
</comment>
<feature type="transmembrane region" description="Helical" evidence="1">
    <location>
        <begin position="74"/>
        <end position="97"/>
    </location>
</feature>
<reference evidence="3" key="1">
    <citation type="journal article" date="2019" name="Int. J. Syst. Evol. Microbiol.">
        <title>The Global Catalogue of Microorganisms (GCM) 10K type strain sequencing project: providing services to taxonomists for standard genome sequencing and annotation.</title>
        <authorList>
            <consortium name="The Broad Institute Genomics Platform"/>
            <consortium name="The Broad Institute Genome Sequencing Center for Infectious Disease"/>
            <person name="Wu L."/>
            <person name="Ma J."/>
        </authorList>
    </citation>
    <scope>NUCLEOTIDE SEQUENCE [LARGE SCALE GENOMIC DNA]</scope>
    <source>
        <strain evidence="3">CCUG 43117</strain>
    </source>
</reference>
<gene>
    <name evidence="2" type="ORF">ACFPN9_19165</name>
</gene>
<evidence type="ECO:0000313" key="2">
    <source>
        <dbReference type="EMBL" id="MFC5507366.1"/>
    </source>
</evidence>
<evidence type="ECO:0000256" key="1">
    <source>
        <dbReference type="SAM" id="Phobius"/>
    </source>
</evidence>
<organism evidence="2 3">
    <name type="scientific">Bosea massiliensis</name>
    <dbReference type="NCBI Taxonomy" id="151419"/>
    <lineage>
        <taxon>Bacteria</taxon>
        <taxon>Pseudomonadati</taxon>
        <taxon>Pseudomonadota</taxon>
        <taxon>Alphaproteobacteria</taxon>
        <taxon>Hyphomicrobiales</taxon>
        <taxon>Boseaceae</taxon>
        <taxon>Bosea</taxon>
    </lineage>
</organism>
<accession>A0ABW0P3T0</accession>
<name>A0ABW0P3T0_9HYPH</name>
<protein>
    <recommendedName>
        <fullName evidence="4">Lipoprotein</fullName>
    </recommendedName>
</protein>
<dbReference type="Proteomes" id="UP001596060">
    <property type="component" value="Unassembled WGS sequence"/>
</dbReference>
<evidence type="ECO:0000313" key="3">
    <source>
        <dbReference type="Proteomes" id="UP001596060"/>
    </source>
</evidence>
<proteinExistence type="predicted"/>
<keyword evidence="1" id="KW-1133">Transmembrane helix</keyword>
<keyword evidence="1" id="KW-0812">Transmembrane</keyword>
<keyword evidence="1" id="KW-0472">Membrane</keyword>